<dbReference type="Proteomes" id="UP000182375">
    <property type="component" value="Unassembled WGS sequence"/>
</dbReference>
<dbReference type="Pfam" id="PF05729">
    <property type="entry name" value="NACHT"/>
    <property type="match status" value="1"/>
</dbReference>
<feature type="transmembrane region" description="Helical" evidence="3">
    <location>
        <begin position="550"/>
        <end position="571"/>
    </location>
</feature>
<dbReference type="PROSITE" id="PS50837">
    <property type="entry name" value="NACHT"/>
    <property type="match status" value="1"/>
</dbReference>
<keyword evidence="3" id="KW-0812">Transmembrane</keyword>
<feature type="transmembrane region" description="Helical" evidence="3">
    <location>
        <begin position="591"/>
        <end position="618"/>
    </location>
</feature>
<dbReference type="GeneID" id="95510772"/>
<dbReference type="RefSeq" id="WP_074991643.1">
    <property type="nucleotide sequence ID" value="NZ_FNTD01000004.1"/>
</dbReference>
<dbReference type="SUPFAM" id="SSF49493">
    <property type="entry name" value="HSP40/DnaJ peptide-binding domain"/>
    <property type="match status" value="1"/>
</dbReference>
<evidence type="ECO:0000256" key="1">
    <source>
        <dbReference type="ARBA" id="ARBA00023186"/>
    </source>
</evidence>
<keyword evidence="3" id="KW-0472">Membrane</keyword>
<evidence type="ECO:0000256" key="3">
    <source>
        <dbReference type="SAM" id="Phobius"/>
    </source>
</evidence>
<dbReference type="InterPro" id="IPR002939">
    <property type="entry name" value="DnaJ_C"/>
</dbReference>
<keyword evidence="3" id="KW-1133">Transmembrane helix</keyword>
<feature type="domain" description="NACHT" evidence="4">
    <location>
        <begin position="118"/>
        <end position="236"/>
    </location>
</feature>
<dbReference type="GO" id="GO:0042026">
    <property type="term" value="P:protein refolding"/>
    <property type="evidence" value="ECO:0007669"/>
    <property type="project" value="TreeGrafter"/>
</dbReference>
<dbReference type="Gene3D" id="2.60.260.20">
    <property type="entry name" value="Urease metallochaperone UreE, N-terminal domain"/>
    <property type="match status" value="1"/>
</dbReference>
<evidence type="ECO:0000259" key="4">
    <source>
        <dbReference type="PROSITE" id="PS50837"/>
    </source>
</evidence>
<dbReference type="SUPFAM" id="SSF52540">
    <property type="entry name" value="P-loop containing nucleoside triphosphate hydrolases"/>
    <property type="match status" value="1"/>
</dbReference>
<evidence type="ECO:0000313" key="6">
    <source>
        <dbReference type="Proteomes" id="UP000182375"/>
    </source>
</evidence>
<name>A0A1H4R2I6_9ACTN</name>
<dbReference type="Gene3D" id="3.40.50.300">
    <property type="entry name" value="P-loop containing nucleotide triphosphate hydrolases"/>
    <property type="match status" value="1"/>
</dbReference>
<sequence>MTAAASGGSGTGGVSGNTFYGATAINVGAGGVQNNYFQLVIDDPVEAAARDLARTVLAQWREEARVRGLFDPVPIPVPWRAVRDPEFGDHPHLTGGSADGSGADLGAFARAFLALRQRRLVVLGEAGAGKTTLAVLLVIELLQMMGAGDAVPVLLPIASWRPGQEHLHTWLEHHLLRDYPHLTVEMARDLIRDRRIMPVLDGLDELSPDQAPVALQSLNDTLAAGGPLILTCRTSAYADAVRSASVLRSAAVVRADPLSAETAAEYLRSSATPQHSARWKPVLDELREHPHGALARCLSTPLMLWLARISYRAPDTCPAELARSSRFPGAAAIERHLLDAFVSAVYPDSPAPPPPRGRRPPREWRAGTAERWLATLARHLTDLRSEDFAWWELRRRSPHWHRWRPVLVVALMMLWTSFPVLGGDELAPIGEAGGPLVILYVGSLFLGALLRIPDGLTRGRVRFRPNLRMLVDHAANPMSLYMVLAAGLGTVVDAAPDSPAVQVLLFVVALATAVLTLLLYTWLMVMAGTRVDRDEAGSPHRSLAVSRRRALVAAAGLVVLLVPFITAPVLATTLADPSRPYSPAGYPLAPAFRLAALAVAFASLAALTQSSWADYLLARSILAARGLMPWRLGTFLADAHRRGVLRQAGSVYQFRHARLRDRLAERYGPPSGAAAAGPDVRSRPTSPTVGSGTTSGNHRGQDLLIEVDITPTEAQSGTVKQIRFVADVRCATCGGSGTTAGDSCGECAGQGRVSARRTLSVRIPAGVRDGIRIRVAGEGGSDLHGGTPGDLYIELRERHQT</sequence>
<feature type="compositionally biased region" description="Low complexity" evidence="2">
    <location>
        <begin position="668"/>
        <end position="696"/>
    </location>
</feature>
<dbReference type="InterPro" id="IPR007111">
    <property type="entry name" value="NACHT_NTPase"/>
</dbReference>
<dbReference type="InterPro" id="IPR008971">
    <property type="entry name" value="HSP40/DnaJ_pept-bd"/>
</dbReference>
<accession>A0A1H4R2I6</accession>
<evidence type="ECO:0000256" key="2">
    <source>
        <dbReference type="SAM" id="MobiDB-lite"/>
    </source>
</evidence>
<feature type="region of interest" description="Disordered" evidence="2">
    <location>
        <begin position="667"/>
        <end position="698"/>
    </location>
</feature>
<organism evidence="5 6">
    <name type="scientific">Streptomyces misionensis</name>
    <dbReference type="NCBI Taxonomy" id="67331"/>
    <lineage>
        <taxon>Bacteria</taxon>
        <taxon>Bacillati</taxon>
        <taxon>Actinomycetota</taxon>
        <taxon>Actinomycetes</taxon>
        <taxon>Kitasatosporales</taxon>
        <taxon>Streptomycetaceae</taxon>
        <taxon>Streptomyces</taxon>
    </lineage>
</organism>
<evidence type="ECO:0000313" key="5">
    <source>
        <dbReference type="EMBL" id="SEC26075.1"/>
    </source>
</evidence>
<feature type="transmembrane region" description="Helical" evidence="3">
    <location>
        <begin position="433"/>
        <end position="453"/>
    </location>
</feature>
<dbReference type="STRING" id="67331.SAMN04490357_1576"/>
<dbReference type="PANTHER" id="PTHR43096">
    <property type="entry name" value="DNAJ HOMOLOG 1, MITOCHONDRIAL-RELATED"/>
    <property type="match status" value="1"/>
</dbReference>
<dbReference type="InterPro" id="IPR027417">
    <property type="entry name" value="P-loop_NTPase"/>
</dbReference>
<protein>
    <submittedName>
        <fullName evidence="5">DnaJ C terminal domain-containing protein</fullName>
    </submittedName>
</protein>
<dbReference type="AlphaFoldDB" id="A0A1H4R2I6"/>
<keyword evidence="1" id="KW-0143">Chaperone</keyword>
<dbReference type="Pfam" id="PF01556">
    <property type="entry name" value="DnaJ_C"/>
    <property type="match status" value="1"/>
</dbReference>
<proteinExistence type="predicted"/>
<reference evidence="5 6" key="1">
    <citation type="submission" date="2016-10" db="EMBL/GenBank/DDBJ databases">
        <authorList>
            <person name="de Groot N.N."/>
        </authorList>
    </citation>
    <scope>NUCLEOTIDE SEQUENCE [LARGE SCALE GENOMIC DNA]</scope>
    <source>
        <strain evidence="5 6">DSM 40306</strain>
    </source>
</reference>
<gene>
    <name evidence="5" type="ORF">SAMN04490357_1576</name>
</gene>
<dbReference type="GO" id="GO:0051082">
    <property type="term" value="F:unfolded protein binding"/>
    <property type="evidence" value="ECO:0007669"/>
    <property type="project" value="InterPro"/>
</dbReference>
<dbReference type="Gene3D" id="6.20.20.10">
    <property type="match status" value="1"/>
</dbReference>
<dbReference type="GO" id="GO:0005737">
    <property type="term" value="C:cytoplasm"/>
    <property type="evidence" value="ECO:0007669"/>
    <property type="project" value="TreeGrafter"/>
</dbReference>
<feature type="transmembrane region" description="Helical" evidence="3">
    <location>
        <begin position="504"/>
        <end position="529"/>
    </location>
</feature>
<dbReference type="PANTHER" id="PTHR43096:SF52">
    <property type="entry name" value="DNAJ HOMOLOG 1, MITOCHONDRIAL-RELATED"/>
    <property type="match status" value="1"/>
</dbReference>
<dbReference type="EMBL" id="FNTD01000004">
    <property type="protein sequence ID" value="SEC26075.1"/>
    <property type="molecule type" value="Genomic_DNA"/>
</dbReference>
<feature type="transmembrane region" description="Helical" evidence="3">
    <location>
        <begin position="474"/>
        <end position="492"/>
    </location>
</feature>